<keyword evidence="3" id="KW-0808">Transferase</keyword>
<feature type="domain" description="Amidase" evidence="2">
    <location>
        <begin position="29"/>
        <end position="411"/>
    </location>
</feature>
<dbReference type="InterPro" id="IPR036928">
    <property type="entry name" value="AS_sf"/>
</dbReference>
<proteinExistence type="inferred from homology"/>
<dbReference type="PANTHER" id="PTHR11895">
    <property type="entry name" value="TRANSAMIDASE"/>
    <property type="match status" value="1"/>
</dbReference>
<gene>
    <name evidence="3" type="ORF">EDC65_1300</name>
</gene>
<reference evidence="3 4" key="1">
    <citation type="submission" date="2018-11" db="EMBL/GenBank/DDBJ databases">
        <title>Genomic Encyclopedia of Type Strains, Phase IV (KMG-IV): sequencing the most valuable type-strain genomes for metagenomic binning, comparative biology and taxonomic classification.</title>
        <authorList>
            <person name="Goeker M."/>
        </authorList>
    </citation>
    <scope>NUCLEOTIDE SEQUENCE [LARGE SCALE GENOMIC DNA]</scope>
    <source>
        <strain evidence="3 4">DSM 5900</strain>
    </source>
</reference>
<dbReference type="InterPro" id="IPR023631">
    <property type="entry name" value="Amidase_dom"/>
</dbReference>
<dbReference type="RefSeq" id="WP_123688903.1">
    <property type="nucleotide sequence ID" value="NZ_AP019700.1"/>
</dbReference>
<protein>
    <submittedName>
        <fullName evidence="3">Asp-tRNA(Asn)/Glu-tRNA(Gln) amidotransferase A subunit family amidase</fullName>
    </submittedName>
</protein>
<dbReference type="EMBL" id="RJKX01000013">
    <property type="protein sequence ID" value="ROP99521.1"/>
    <property type="molecule type" value="Genomic_DNA"/>
</dbReference>
<comment type="similarity">
    <text evidence="1">Belongs to the amidase family.</text>
</comment>
<dbReference type="Pfam" id="PF01425">
    <property type="entry name" value="Amidase"/>
    <property type="match status" value="1"/>
</dbReference>
<sequence length="430" mass="44902">MADMDQPERLSATAAARAIADGQLSAEALTRACLARIAARDATIRAWTHLDPDGAIAAARAADARPASGPLHGLPVGIKDIFDVAGMPAERGSPIHHGRRPVMDADCVTLARAAGAIIPGKTVTTEFACFHPGPTTNPANTAHTPGGSSSGSAASVADGHVPLAYGSQTVGSVIRPAAFCGVVGMKLTRGSVPLAGTMALSPSFDTLGAFAREARDLFLLLETWSGTTPAEAPARPRLGWCRTPLWDLVDPAYRAHLDAILAQLAAAGAEIVPLDLPPEFAPMREIHRAIFTMEALQTLGWEWTQHRAQISPRLADLLAEAEARPAGDLAAAQTAAEGLRQRFDKLTAGLDAVLAPSSAGEAPRGLDYTGDPSLNGMWTLLHGPLVHVPHGRGPNGLPLGIQLVGRRGTDAGMVAIADWMERSLRRSTQG</sequence>
<evidence type="ECO:0000256" key="1">
    <source>
        <dbReference type="ARBA" id="ARBA00009199"/>
    </source>
</evidence>
<accession>A0A3N1M1D9</accession>
<dbReference type="SUPFAM" id="SSF75304">
    <property type="entry name" value="Amidase signature (AS) enzymes"/>
    <property type="match status" value="1"/>
</dbReference>
<evidence type="ECO:0000313" key="4">
    <source>
        <dbReference type="Proteomes" id="UP000278222"/>
    </source>
</evidence>
<comment type="caution">
    <text evidence="3">The sequence shown here is derived from an EMBL/GenBank/DDBJ whole genome shotgun (WGS) entry which is preliminary data.</text>
</comment>
<dbReference type="Gene3D" id="3.90.1300.10">
    <property type="entry name" value="Amidase signature (AS) domain"/>
    <property type="match status" value="1"/>
</dbReference>
<dbReference type="OrthoDB" id="9777859at2"/>
<dbReference type="PANTHER" id="PTHR11895:SF7">
    <property type="entry name" value="GLUTAMYL-TRNA(GLN) AMIDOTRANSFERASE SUBUNIT A, MITOCHONDRIAL"/>
    <property type="match status" value="1"/>
</dbReference>
<dbReference type="AlphaFoldDB" id="A0A3N1M1D9"/>
<keyword evidence="4" id="KW-1185">Reference proteome</keyword>
<dbReference type="GO" id="GO:0016740">
    <property type="term" value="F:transferase activity"/>
    <property type="evidence" value="ECO:0007669"/>
    <property type="project" value="UniProtKB-KW"/>
</dbReference>
<evidence type="ECO:0000313" key="3">
    <source>
        <dbReference type="EMBL" id="ROP99521.1"/>
    </source>
</evidence>
<dbReference type="InterPro" id="IPR000120">
    <property type="entry name" value="Amidase"/>
</dbReference>
<name>A0A3N1M1D9_9PROT</name>
<dbReference type="Proteomes" id="UP000278222">
    <property type="component" value="Unassembled WGS sequence"/>
</dbReference>
<evidence type="ECO:0000259" key="2">
    <source>
        <dbReference type="Pfam" id="PF01425"/>
    </source>
</evidence>
<organism evidence="3 4">
    <name type="scientific">Stella humosa</name>
    <dbReference type="NCBI Taxonomy" id="94"/>
    <lineage>
        <taxon>Bacteria</taxon>
        <taxon>Pseudomonadati</taxon>
        <taxon>Pseudomonadota</taxon>
        <taxon>Alphaproteobacteria</taxon>
        <taxon>Rhodospirillales</taxon>
        <taxon>Stellaceae</taxon>
        <taxon>Stella</taxon>
    </lineage>
</organism>